<feature type="transmembrane region" description="Helical" evidence="2">
    <location>
        <begin position="131"/>
        <end position="155"/>
    </location>
</feature>
<feature type="transmembrane region" description="Helical" evidence="2">
    <location>
        <begin position="289"/>
        <end position="308"/>
    </location>
</feature>
<accession>G4TA33</accession>
<protein>
    <submittedName>
        <fullName evidence="3">Uncharacterized protein</fullName>
    </submittedName>
</protein>
<feature type="transmembrane region" description="Helical" evidence="2">
    <location>
        <begin position="75"/>
        <end position="98"/>
    </location>
</feature>
<dbReference type="InParanoid" id="G4TA33"/>
<dbReference type="AlphaFoldDB" id="G4TA33"/>
<comment type="caution">
    <text evidence="3">The sequence shown here is derived from an EMBL/GenBank/DDBJ whole genome shotgun (WGS) entry which is preliminary data.</text>
</comment>
<feature type="compositionally biased region" description="Basic residues" evidence="1">
    <location>
        <begin position="168"/>
        <end position="179"/>
    </location>
</feature>
<evidence type="ECO:0000256" key="2">
    <source>
        <dbReference type="SAM" id="Phobius"/>
    </source>
</evidence>
<dbReference type="EMBL" id="CAFZ01000027">
    <property type="protein sequence ID" value="CCA68192.1"/>
    <property type="molecule type" value="Genomic_DNA"/>
</dbReference>
<feature type="transmembrane region" description="Helical" evidence="2">
    <location>
        <begin position="219"/>
        <end position="244"/>
    </location>
</feature>
<keyword evidence="4" id="KW-1185">Reference proteome</keyword>
<name>G4TA33_SERID</name>
<feature type="transmembrane region" description="Helical" evidence="2">
    <location>
        <begin position="20"/>
        <end position="38"/>
    </location>
</feature>
<dbReference type="OrthoDB" id="3268014at2759"/>
<organism evidence="3 4">
    <name type="scientific">Serendipita indica (strain DSM 11827)</name>
    <name type="common">Root endophyte fungus</name>
    <name type="synonym">Piriformospora indica</name>
    <dbReference type="NCBI Taxonomy" id="1109443"/>
    <lineage>
        <taxon>Eukaryota</taxon>
        <taxon>Fungi</taxon>
        <taxon>Dikarya</taxon>
        <taxon>Basidiomycota</taxon>
        <taxon>Agaricomycotina</taxon>
        <taxon>Agaricomycetes</taxon>
        <taxon>Sebacinales</taxon>
        <taxon>Serendipitaceae</taxon>
        <taxon>Serendipita</taxon>
    </lineage>
</organism>
<keyword evidence="2" id="KW-1133">Transmembrane helix</keyword>
<dbReference type="HOGENOM" id="CLU_863605_0_0_1"/>
<proteinExistence type="predicted"/>
<evidence type="ECO:0000313" key="4">
    <source>
        <dbReference type="Proteomes" id="UP000007148"/>
    </source>
</evidence>
<evidence type="ECO:0000313" key="3">
    <source>
        <dbReference type="EMBL" id="CCA68192.1"/>
    </source>
</evidence>
<reference evidence="3 4" key="1">
    <citation type="journal article" date="2011" name="PLoS Pathog.">
        <title>Endophytic Life Strategies Decoded by Genome and Transcriptome Analyses of the Mutualistic Root Symbiont Piriformospora indica.</title>
        <authorList>
            <person name="Zuccaro A."/>
            <person name="Lahrmann U."/>
            <person name="Guldener U."/>
            <person name="Langen G."/>
            <person name="Pfiffi S."/>
            <person name="Biedenkopf D."/>
            <person name="Wong P."/>
            <person name="Samans B."/>
            <person name="Grimm C."/>
            <person name="Basiewicz M."/>
            <person name="Murat C."/>
            <person name="Martin F."/>
            <person name="Kogel K.H."/>
        </authorList>
    </citation>
    <scope>NUCLEOTIDE SEQUENCE [LARGE SCALE GENOMIC DNA]</scope>
    <source>
        <strain evidence="3 4">DSM 11827</strain>
    </source>
</reference>
<gene>
    <name evidence="3" type="ORF">PIIN_02058</name>
</gene>
<sequence>MDTQPHSHWEIDITTASSVLFDVVCFAVCLYTLATQILQLSTAQSSAKSPTSSGVASGVATREYSVWKNKRRLPMLTATLATLLWHAGRLSLVIILSLEAIRTRQPPAGATEEDEYAYEERSNNPFLRPPAVYIVLALPVFTLVSRTSIIALFAFQKSHKWHQEATAHKKGSTQRRRSTSHGTEAAETAVAGKTSRIFDRVMQYIVDLRLRLYGPTQNLYLVAFYLCTGLAIMFVPFTYNLIWYLDTPRLEFMSTLYLAGIVSDASLFSSSEKRRRGITHLRNLVNIRWFALGLMFFRLGHDVVWRFLLDGTAVQLLWKLQA</sequence>
<dbReference type="Proteomes" id="UP000007148">
    <property type="component" value="Unassembled WGS sequence"/>
</dbReference>
<keyword evidence="2" id="KW-0472">Membrane</keyword>
<keyword evidence="2" id="KW-0812">Transmembrane</keyword>
<feature type="region of interest" description="Disordered" evidence="1">
    <location>
        <begin position="165"/>
        <end position="187"/>
    </location>
</feature>
<evidence type="ECO:0000256" key="1">
    <source>
        <dbReference type="SAM" id="MobiDB-lite"/>
    </source>
</evidence>